<proteinExistence type="predicted"/>
<dbReference type="EMBL" id="NUIL01000015">
    <property type="protein sequence ID" value="PGO29247.1"/>
    <property type="molecule type" value="Genomic_DNA"/>
</dbReference>
<organism evidence="1 2">
    <name type="scientific">Bacillus cereus</name>
    <dbReference type="NCBI Taxonomy" id="1396"/>
    <lineage>
        <taxon>Bacteria</taxon>
        <taxon>Bacillati</taxon>
        <taxon>Bacillota</taxon>
        <taxon>Bacilli</taxon>
        <taxon>Bacillales</taxon>
        <taxon>Bacillaceae</taxon>
        <taxon>Bacillus</taxon>
        <taxon>Bacillus cereus group</taxon>
    </lineage>
</organism>
<dbReference type="Proteomes" id="UP000223777">
    <property type="component" value="Unassembled WGS sequence"/>
</dbReference>
<evidence type="ECO:0000313" key="2">
    <source>
        <dbReference type="Proteomes" id="UP000223777"/>
    </source>
</evidence>
<accession>A0A2B9Q2X3</accession>
<gene>
    <name evidence="1" type="ORF">CN984_12545</name>
</gene>
<evidence type="ECO:0000313" key="1">
    <source>
        <dbReference type="EMBL" id="PGO29247.1"/>
    </source>
</evidence>
<dbReference type="RefSeq" id="WP_098764318.1">
    <property type="nucleotide sequence ID" value="NZ_NUIL01000015.1"/>
</dbReference>
<protein>
    <submittedName>
        <fullName evidence="1">Uncharacterized protein</fullName>
    </submittedName>
</protein>
<reference evidence="1 2" key="1">
    <citation type="submission" date="2017-09" db="EMBL/GenBank/DDBJ databases">
        <title>Large-scale bioinformatics analysis of Bacillus genomes uncovers conserved roles of natural products in bacterial physiology.</title>
        <authorList>
            <consortium name="Agbiome Team Llc"/>
            <person name="Bleich R.M."/>
            <person name="Grubbs K.J."/>
            <person name="Santa Maria K.C."/>
            <person name="Allen S.E."/>
            <person name="Farag S."/>
            <person name="Shank E.A."/>
            <person name="Bowers A."/>
        </authorList>
    </citation>
    <scope>NUCLEOTIDE SEQUENCE [LARGE SCALE GENOMIC DNA]</scope>
    <source>
        <strain evidence="1 2">AFS050027</strain>
    </source>
</reference>
<name>A0A2B9Q2X3_BACCE</name>
<sequence>MNNIQAEYNNNVDFIAVVVEDKKLNNAIRMTDDKRFLVTLENAHEDVVAGKEIFCSEGDVESCVQALKSSEYKWAEKINQRTGEPVGVDMIEVVEELDFIFKHSLGDCIEVILNCELSIKDEEKHQLTNYDLSVRIYEDGKSFVWLYDCETKENRTEIRFTNEVEKEIVIFAKRYIDTGHEKKNFTPTIFNAEEIDEMIKGQIEVKLYTDGLEWKDTPIQLMDIYGETYNQMKENAYTVAKEISEAEKNEVRYSFVGGADQGHYVGSMYKLNRLG</sequence>
<comment type="caution">
    <text evidence="1">The sequence shown here is derived from an EMBL/GenBank/DDBJ whole genome shotgun (WGS) entry which is preliminary data.</text>
</comment>
<dbReference type="AlphaFoldDB" id="A0A2B9Q2X3"/>